<comment type="caution">
    <text evidence="3">The sequence shown here is derived from an EMBL/GenBank/DDBJ whole genome shotgun (WGS) entry which is preliminary data.</text>
</comment>
<name>A0A0N1N4A3_9HYPH</name>
<dbReference type="InterPro" id="IPR056362">
    <property type="entry name" value="AtuA-like_ferredoxin_dom"/>
</dbReference>
<evidence type="ECO:0000313" key="4">
    <source>
        <dbReference type="Proteomes" id="UP000037822"/>
    </source>
</evidence>
<organism evidence="3 4">
    <name type="scientific">Bosea vaviloviae</name>
    <dbReference type="NCBI Taxonomy" id="1526658"/>
    <lineage>
        <taxon>Bacteria</taxon>
        <taxon>Pseudomonadati</taxon>
        <taxon>Pseudomonadota</taxon>
        <taxon>Alphaproteobacteria</taxon>
        <taxon>Hyphomicrobiales</taxon>
        <taxon>Boseaceae</taxon>
        <taxon>Bosea</taxon>
    </lineage>
</organism>
<evidence type="ECO:0000259" key="2">
    <source>
        <dbReference type="Pfam" id="PF23544"/>
    </source>
</evidence>
<dbReference type="Proteomes" id="UP000037822">
    <property type="component" value="Unassembled WGS sequence"/>
</dbReference>
<feature type="domain" description="AtuA-like ferredoxin-fold" evidence="2">
    <location>
        <begin position="5"/>
        <end position="103"/>
    </location>
</feature>
<reference evidence="3 4" key="1">
    <citation type="submission" date="2015-07" db="EMBL/GenBank/DDBJ databases">
        <title>Whole genome sequencing of Bosea vaviloviae isolated from cave pool.</title>
        <authorList>
            <person name="Tan N.E.H."/>
            <person name="Lee Y.P."/>
            <person name="Gan H.M."/>
            <person name="Barton H."/>
            <person name="Savka M.A."/>
        </authorList>
    </citation>
    <scope>NUCLEOTIDE SEQUENCE [LARGE SCALE GENOMIC DNA]</scope>
    <source>
        <strain evidence="3 4">SD260</strain>
    </source>
</reference>
<gene>
    <name evidence="3" type="ORF">AE618_10790</name>
</gene>
<dbReference type="RefSeq" id="WP_197280746.1">
    <property type="nucleotide sequence ID" value="NZ_LGSZ01000032.1"/>
</dbReference>
<keyword evidence="4" id="KW-1185">Reference proteome</keyword>
<feature type="region of interest" description="Disordered" evidence="1">
    <location>
        <begin position="114"/>
        <end position="133"/>
    </location>
</feature>
<dbReference type="Pfam" id="PF23544">
    <property type="entry name" value="AtuA_ferredoxin"/>
    <property type="match status" value="1"/>
</dbReference>
<dbReference type="AlphaFoldDB" id="A0A0N1N4A3"/>
<protein>
    <submittedName>
        <fullName evidence="3">Beta-lactamase</fullName>
    </submittedName>
</protein>
<proteinExistence type="predicted"/>
<evidence type="ECO:0000256" key="1">
    <source>
        <dbReference type="SAM" id="MobiDB-lite"/>
    </source>
</evidence>
<dbReference type="PANTHER" id="PTHR47708:SF2">
    <property type="entry name" value="SI:CH73-132F6.5"/>
    <property type="match status" value="1"/>
</dbReference>
<dbReference type="PATRIC" id="fig|1526658.3.peg.831"/>
<feature type="compositionally biased region" description="Basic and acidic residues" evidence="1">
    <location>
        <begin position="121"/>
        <end position="133"/>
    </location>
</feature>
<evidence type="ECO:0000313" key="3">
    <source>
        <dbReference type="EMBL" id="KPH81103.1"/>
    </source>
</evidence>
<dbReference type="PANTHER" id="PTHR47708">
    <property type="match status" value="1"/>
</dbReference>
<dbReference type="EMBL" id="LGSZ01000032">
    <property type="protein sequence ID" value="KPH81103.1"/>
    <property type="molecule type" value="Genomic_DNA"/>
</dbReference>
<sequence length="133" mass="14680">MSRIVKLREIASARAGDKGNTANIAVWAYDERHYPSIKRSLTEDRIRQAYPRLFRGRIRRFALDHLAGLNFVLDDALEGGVNTSLNLDAHGKSFSFLLLDLDVEIEDARPGDADGAADALRAPDGECNDLARG</sequence>
<accession>A0A0N1N4A3</accession>